<dbReference type="AlphaFoldDB" id="A0A2J6PHI7"/>
<sequence length="342" mass="37741">MGEKYADPAGPQPPYPLHPSVKDKLDPIYVDFYNSHIFDKQQVHLQPVSASRTSGILIPGGGPKLPVGKTEDIQIQRRETEGPDMPVRVFTPEGERPSDGWPVMVYYHGGGWVLGNIETENTVCTNLCKRAKCVVISVDYRLAPENPYPAAVHDSWEALLWLQSTGISQLHLNPSKVAIGGSSAGGNLAAAMCHKALSSPALVPSFKVQLLIVPVTDNTASPSRTVSWKENEFSPALPAEKMMWYRRHYLPDEKSWKEPEASPLLYEDGWAEQPKALVVVGELDVLRSEGEQYAEKLRKGGVEVDLKVMKGMPHPFLAMDGVLQQGRDTITFMVEALKEAFA</sequence>
<dbReference type="Pfam" id="PF07859">
    <property type="entry name" value="Abhydrolase_3"/>
    <property type="match status" value="1"/>
</dbReference>
<evidence type="ECO:0000256" key="1">
    <source>
        <dbReference type="ARBA" id="ARBA00022801"/>
    </source>
</evidence>
<reference evidence="4 5" key="1">
    <citation type="submission" date="2016-05" db="EMBL/GenBank/DDBJ databases">
        <title>A degradative enzymes factory behind the ericoid mycorrhizal symbiosis.</title>
        <authorList>
            <consortium name="DOE Joint Genome Institute"/>
            <person name="Martino E."/>
            <person name="Morin E."/>
            <person name="Grelet G."/>
            <person name="Kuo A."/>
            <person name="Kohler A."/>
            <person name="Daghino S."/>
            <person name="Barry K."/>
            <person name="Choi C."/>
            <person name="Cichocki N."/>
            <person name="Clum A."/>
            <person name="Copeland A."/>
            <person name="Hainaut M."/>
            <person name="Haridas S."/>
            <person name="Labutti K."/>
            <person name="Lindquist E."/>
            <person name="Lipzen A."/>
            <person name="Khouja H.-R."/>
            <person name="Murat C."/>
            <person name="Ohm R."/>
            <person name="Olson A."/>
            <person name="Spatafora J."/>
            <person name="Veneault-Fourrey C."/>
            <person name="Henrissat B."/>
            <person name="Grigoriev I."/>
            <person name="Martin F."/>
            <person name="Perotto S."/>
        </authorList>
    </citation>
    <scope>NUCLEOTIDE SEQUENCE [LARGE SCALE GENOMIC DNA]</scope>
    <source>
        <strain evidence="4 5">UAMH 7357</strain>
    </source>
</reference>
<dbReference type="EMBL" id="KZ613530">
    <property type="protein sequence ID" value="PMD13507.1"/>
    <property type="molecule type" value="Genomic_DNA"/>
</dbReference>
<dbReference type="SUPFAM" id="SSF53474">
    <property type="entry name" value="alpha/beta-Hydrolases"/>
    <property type="match status" value="1"/>
</dbReference>
<accession>A0A2J6PHI7</accession>
<dbReference type="SMR" id="A0A2J6PHI7"/>
<evidence type="ECO:0000256" key="2">
    <source>
        <dbReference type="SAM" id="MobiDB-lite"/>
    </source>
</evidence>
<dbReference type="PANTHER" id="PTHR48081">
    <property type="entry name" value="AB HYDROLASE SUPERFAMILY PROTEIN C4A8.06C"/>
    <property type="match status" value="1"/>
</dbReference>
<dbReference type="PANTHER" id="PTHR48081:SF8">
    <property type="entry name" value="ALPHA_BETA HYDROLASE FOLD-3 DOMAIN-CONTAINING PROTEIN-RELATED"/>
    <property type="match status" value="1"/>
</dbReference>
<keyword evidence="5" id="KW-1185">Reference proteome</keyword>
<dbReference type="InterPro" id="IPR013094">
    <property type="entry name" value="AB_hydrolase_3"/>
</dbReference>
<dbReference type="Proteomes" id="UP000235672">
    <property type="component" value="Unassembled WGS sequence"/>
</dbReference>
<dbReference type="GO" id="GO:0016787">
    <property type="term" value="F:hydrolase activity"/>
    <property type="evidence" value="ECO:0007669"/>
    <property type="project" value="UniProtKB-KW"/>
</dbReference>
<evidence type="ECO:0000313" key="5">
    <source>
        <dbReference type="Proteomes" id="UP000235672"/>
    </source>
</evidence>
<dbReference type="InterPro" id="IPR029058">
    <property type="entry name" value="AB_hydrolase_fold"/>
</dbReference>
<dbReference type="STRING" id="1745343.A0A2J6PHI7"/>
<evidence type="ECO:0000259" key="3">
    <source>
        <dbReference type="Pfam" id="PF07859"/>
    </source>
</evidence>
<gene>
    <name evidence="4" type="ORF">NA56DRAFT_419890</name>
</gene>
<dbReference type="Gene3D" id="3.40.50.1820">
    <property type="entry name" value="alpha/beta hydrolase"/>
    <property type="match status" value="1"/>
</dbReference>
<name>A0A2J6PHI7_9HELO</name>
<dbReference type="InterPro" id="IPR050300">
    <property type="entry name" value="GDXG_lipolytic_enzyme"/>
</dbReference>
<organism evidence="4 5">
    <name type="scientific">Hyaloscypha hepaticicola</name>
    <dbReference type="NCBI Taxonomy" id="2082293"/>
    <lineage>
        <taxon>Eukaryota</taxon>
        <taxon>Fungi</taxon>
        <taxon>Dikarya</taxon>
        <taxon>Ascomycota</taxon>
        <taxon>Pezizomycotina</taxon>
        <taxon>Leotiomycetes</taxon>
        <taxon>Helotiales</taxon>
        <taxon>Hyaloscyphaceae</taxon>
        <taxon>Hyaloscypha</taxon>
    </lineage>
</organism>
<dbReference type="OrthoDB" id="408631at2759"/>
<proteinExistence type="predicted"/>
<evidence type="ECO:0000313" key="4">
    <source>
        <dbReference type="EMBL" id="PMD13507.1"/>
    </source>
</evidence>
<feature type="region of interest" description="Disordered" evidence="2">
    <location>
        <begin position="1"/>
        <end position="20"/>
    </location>
</feature>
<protein>
    <recommendedName>
        <fullName evidence="3">Alpha/beta hydrolase fold-3 domain-containing protein</fullName>
    </recommendedName>
</protein>
<feature type="domain" description="Alpha/beta hydrolase fold-3" evidence="3">
    <location>
        <begin position="104"/>
        <end position="317"/>
    </location>
</feature>
<keyword evidence="1" id="KW-0378">Hydrolase</keyword>